<dbReference type="InterPro" id="IPR041698">
    <property type="entry name" value="Methyltransf_25"/>
</dbReference>
<organism evidence="5 6">
    <name type="scientific">Streptomyces buecherae</name>
    <dbReference type="NCBI Taxonomy" id="2763006"/>
    <lineage>
        <taxon>Bacteria</taxon>
        <taxon>Bacillati</taxon>
        <taxon>Actinomycetota</taxon>
        <taxon>Actinomycetes</taxon>
        <taxon>Kitasatosporales</taxon>
        <taxon>Streptomycetaceae</taxon>
        <taxon>Streptomyces</taxon>
    </lineage>
</organism>
<dbReference type="InterPro" id="IPR029063">
    <property type="entry name" value="SAM-dependent_MTases_sf"/>
</dbReference>
<dbReference type="AlphaFoldDB" id="A0A7H8N9A3"/>
<feature type="domain" description="Methyltransferase" evidence="4">
    <location>
        <begin position="70"/>
        <end position="170"/>
    </location>
</feature>
<dbReference type="PANTHER" id="PTHR42912:SF93">
    <property type="entry name" value="N6-ADENOSINE-METHYLTRANSFERASE TMT1A"/>
    <property type="match status" value="1"/>
</dbReference>
<evidence type="ECO:0000256" key="3">
    <source>
        <dbReference type="ARBA" id="ARBA00022691"/>
    </source>
</evidence>
<dbReference type="EMBL" id="CP054929">
    <property type="protein sequence ID" value="QKW51031.1"/>
    <property type="molecule type" value="Genomic_DNA"/>
</dbReference>
<keyword evidence="1 5" id="KW-0489">Methyltransferase</keyword>
<dbReference type="Pfam" id="PF13649">
    <property type="entry name" value="Methyltransf_25"/>
    <property type="match status" value="1"/>
</dbReference>
<dbReference type="CDD" id="cd02440">
    <property type="entry name" value="AdoMet_MTases"/>
    <property type="match status" value="1"/>
</dbReference>
<dbReference type="GO" id="GO:0008168">
    <property type="term" value="F:methyltransferase activity"/>
    <property type="evidence" value="ECO:0007669"/>
    <property type="project" value="UniProtKB-KW"/>
</dbReference>
<keyword evidence="6" id="KW-1185">Reference proteome</keyword>
<evidence type="ECO:0000313" key="6">
    <source>
        <dbReference type="Proteomes" id="UP000509303"/>
    </source>
</evidence>
<dbReference type="Proteomes" id="UP000509303">
    <property type="component" value="Chromosome"/>
</dbReference>
<dbReference type="InterPro" id="IPR023576">
    <property type="entry name" value="UbiE/COQ5_MeTrFase_CS"/>
</dbReference>
<name>A0A7H8N9A3_9ACTN</name>
<reference evidence="5 6" key="1">
    <citation type="submission" date="2020-06" db="EMBL/GenBank/DDBJ databases">
        <title>Genome mining for natural products.</title>
        <authorList>
            <person name="Zhang B."/>
            <person name="Shi J."/>
            <person name="Ge H."/>
        </authorList>
    </citation>
    <scope>NUCLEOTIDE SEQUENCE [LARGE SCALE GENOMIC DNA]</scope>
    <source>
        <strain evidence="5 6">NA00687</strain>
    </source>
</reference>
<evidence type="ECO:0000256" key="2">
    <source>
        <dbReference type="ARBA" id="ARBA00022679"/>
    </source>
</evidence>
<dbReference type="RefSeq" id="WP_176162754.1">
    <property type="nucleotide sequence ID" value="NZ_CP054929.1"/>
</dbReference>
<dbReference type="GO" id="GO:0032259">
    <property type="term" value="P:methylation"/>
    <property type="evidence" value="ECO:0007669"/>
    <property type="project" value="UniProtKB-KW"/>
</dbReference>
<proteinExistence type="predicted"/>
<sequence>MGADTHAGDGYGEGNIFLRFLQHVGWGDLLNVGYFTLPTLPAAVSGGGYFQRALVRRSLALLDAAPGDLVLDAACGRGYTTARLADAGCRALGVDLGEHQIALARARFGHRPRVSFAVADVTRLPDEAGGTELSDGSFDRVHCLEAAFHFGPEGRDAFLAESHRVLRPGGRLVLVDFTWPDERSARIDQLDPRGLVRASWQFDDFERLDRYLASATKAGFEVRAVHDWTRPVVRRSARLIGTVGAVVSTRPGRLALRTRWPSLREFTPADWQALCPVIRAHVAASREVGYTALVLDKRG</sequence>
<accession>A0A7H8N9A3</accession>
<evidence type="ECO:0000259" key="4">
    <source>
        <dbReference type="Pfam" id="PF13649"/>
    </source>
</evidence>
<evidence type="ECO:0000256" key="1">
    <source>
        <dbReference type="ARBA" id="ARBA00022603"/>
    </source>
</evidence>
<dbReference type="PANTHER" id="PTHR42912">
    <property type="entry name" value="METHYLTRANSFERASE"/>
    <property type="match status" value="1"/>
</dbReference>
<gene>
    <name evidence="5" type="ORF">HUT08_17485</name>
</gene>
<keyword evidence="2 5" id="KW-0808">Transferase</keyword>
<evidence type="ECO:0000313" key="5">
    <source>
        <dbReference type="EMBL" id="QKW51031.1"/>
    </source>
</evidence>
<dbReference type="PROSITE" id="PS01184">
    <property type="entry name" value="UBIE_2"/>
    <property type="match status" value="1"/>
</dbReference>
<dbReference type="SUPFAM" id="SSF53335">
    <property type="entry name" value="S-adenosyl-L-methionine-dependent methyltransferases"/>
    <property type="match status" value="1"/>
</dbReference>
<dbReference type="Gene3D" id="3.40.50.150">
    <property type="entry name" value="Vaccinia Virus protein VP39"/>
    <property type="match status" value="1"/>
</dbReference>
<dbReference type="InterPro" id="IPR050508">
    <property type="entry name" value="Methyltransf_Superfamily"/>
</dbReference>
<keyword evidence="3" id="KW-0949">S-adenosyl-L-methionine</keyword>
<protein>
    <submittedName>
        <fullName evidence="5">Methyltransferase domain-containing protein</fullName>
    </submittedName>
</protein>